<dbReference type="AlphaFoldDB" id="A0A4U0SPN0"/>
<proteinExistence type="predicted"/>
<feature type="signal peptide" evidence="2">
    <location>
        <begin position="1"/>
        <end position="28"/>
    </location>
</feature>
<protein>
    <submittedName>
        <fullName evidence="3">Uncharacterized protein</fullName>
    </submittedName>
</protein>
<feature type="region of interest" description="Disordered" evidence="1">
    <location>
        <begin position="34"/>
        <end position="64"/>
    </location>
</feature>
<name>A0A4U0SPN0_9ACTN</name>
<evidence type="ECO:0000313" key="4">
    <source>
        <dbReference type="Proteomes" id="UP000305778"/>
    </source>
</evidence>
<reference evidence="3 4" key="1">
    <citation type="submission" date="2019-04" db="EMBL/GenBank/DDBJ databases">
        <title>Streptomyces oryziradicis sp. nov., a novel actinomycete isolated from rhizosphere soil of rice (Oryza sativa L.).</title>
        <authorList>
            <person name="Li C."/>
        </authorList>
    </citation>
    <scope>NUCLEOTIDE SEQUENCE [LARGE SCALE GENOMIC DNA]</scope>
    <source>
        <strain evidence="3 4">NEAU-C40</strain>
    </source>
</reference>
<gene>
    <name evidence="3" type="ORF">FCI23_12235</name>
</gene>
<evidence type="ECO:0000256" key="2">
    <source>
        <dbReference type="SAM" id="SignalP"/>
    </source>
</evidence>
<keyword evidence="2" id="KW-0732">Signal</keyword>
<dbReference type="PROSITE" id="PS51257">
    <property type="entry name" value="PROKAR_LIPOPROTEIN"/>
    <property type="match status" value="1"/>
</dbReference>
<keyword evidence="4" id="KW-1185">Reference proteome</keyword>
<feature type="compositionally biased region" description="Low complexity" evidence="1">
    <location>
        <begin position="52"/>
        <end position="64"/>
    </location>
</feature>
<organism evidence="3 4">
    <name type="scientific">Actinacidiphila oryziradicis</name>
    <dbReference type="NCBI Taxonomy" id="2571141"/>
    <lineage>
        <taxon>Bacteria</taxon>
        <taxon>Bacillati</taxon>
        <taxon>Actinomycetota</taxon>
        <taxon>Actinomycetes</taxon>
        <taxon>Kitasatosporales</taxon>
        <taxon>Streptomycetaceae</taxon>
        <taxon>Actinacidiphila</taxon>
    </lineage>
</organism>
<accession>A0A4U0SPN0</accession>
<evidence type="ECO:0000256" key="1">
    <source>
        <dbReference type="SAM" id="MobiDB-lite"/>
    </source>
</evidence>
<dbReference type="Proteomes" id="UP000305778">
    <property type="component" value="Unassembled WGS sequence"/>
</dbReference>
<dbReference type="RefSeq" id="WP_136723547.1">
    <property type="nucleotide sequence ID" value="NZ_SUMC01000009.1"/>
</dbReference>
<sequence length="159" mass="16046">MNVRMYRGTAAAAVVTLALVGLLGCGSADQIDGAGRAGRSESATSALRKTSETSPAASTTRSATATTAAAGSDVRACFDGRCELAVSKPTGFAVDHRFGINRVSITRITADDVSMTATGPGIFLGAQTGPGGVCTLNGLTIQVKSIKHGTAVLVFSPNR</sequence>
<dbReference type="EMBL" id="SUMC01000009">
    <property type="protein sequence ID" value="TKA11133.1"/>
    <property type="molecule type" value="Genomic_DNA"/>
</dbReference>
<dbReference type="OrthoDB" id="4240863at2"/>
<feature type="chain" id="PRO_5020739439" evidence="2">
    <location>
        <begin position="29"/>
        <end position="159"/>
    </location>
</feature>
<comment type="caution">
    <text evidence="3">The sequence shown here is derived from an EMBL/GenBank/DDBJ whole genome shotgun (WGS) entry which is preliminary data.</text>
</comment>
<evidence type="ECO:0000313" key="3">
    <source>
        <dbReference type="EMBL" id="TKA11133.1"/>
    </source>
</evidence>